<feature type="compositionally biased region" description="Polar residues" evidence="1">
    <location>
        <begin position="310"/>
        <end position="326"/>
    </location>
</feature>
<feature type="compositionally biased region" description="Polar residues" evidence="1">
    <location>
        <begin position="359"/>
        <end position="391"/>
    </location>
</feature>
<dbReference type="RefSeq" id="XP_013779675.1">
    <property type="nucleotide sequence ID" value="XM_013924221.2"/>
</dbReference>
<dbReference type="Proteomes" id="UP000694941">
    <property type="component" value="Unplaced"/>
</dbReference>
<organism evidence="2 3">
    <name type="scientific">Limulus polyphemus</name>
    <name type="common">Atlantic horseshoe crab</name>
    <dbReference type="NCBI Taxonomy" id="6850"/>
    <lineage>
        <taxon>Eukaryota</taxon>
        <taxon>Metazoa</taxon>
        <taxon>Ecdysozoa</taxon>
        <taxon>Arthropoda</taxon>
        <taxon>Chelicerata</taxon>
        <taxon>Merostomata</taxon>
        <taxon>Xiphosura</taxon>
        <taxon>Limulidae</taxon>
        <taxon>Limulus</taxon>
    </lineage>
</organism>
<dbReference type="GeneID" id="106464110"/>
<feature type="compositionally biased region" description="Polar residues" evidence="1">
    <location>
        <begin position="406"/>
        <end position="430"/>
    </location>
</feature>
<accession>A0ABM1BDA8</accession>
<name>A0ABM1BDA8_LIMPO</name>
<sequence>MDDYHLLGGGVYELSDSGGIMDDPSHIVGGVGYGSETSQTIASSGMIPSQLSPSEAHSPGQMISSIMTRHPHDNAESYQMGIQQVYQENDILHKFQHYGSYENISGMVSNQFSSGGRLQHVNNSSIPPPGDQQTPRPLTPSQISNYEQENILPSQYAQLSQQTSGPSINIGQSASQYPGYSRGTVPHQQQLDQTGDIWQGTMLQQHGYQYMPQGPSYSHTSQPTPLASMQRCIGSVGNVAVPMQVPRSTTPNQYMSRQEFTVPSPSQTTADQLQTVYTVQPSLNEPYMNQMCVPVSQPLSHIPVAQSEHGMSSYSAQGQHSLSFQPGGTRPCYSPSSSLNAINPGDSATMQKAGYSPYSHLNSGQQPITPIQQASSTTIQQYPQQSYSPTKSYHHQSSQHQASILGRSSPSQLSPYSQVQQPSQTPNSPQYHPGFLLSQVHVSPRQPTPPADSPMSASHTPDRVPYPPTSTTPHSQGSYPSPVTGHLSSPHQGLSPGGGKNGPSSSLQQLEQMVMPHIAGSSNSKASTPNSSMSSSMTGHPVGMIGASYYSSVGQDQLQQVQQHAGCHPSPSVYPQSHASRQYGHQQYIGQPGVPVPTLSASVNNSVGYVPNSLSLQASGPTVMNDGVRSVSIPPAEVAVTTSVTFSASSNGNIMHSSSSVPDMSCSYTQDALVVASNHTSISTTDPPLYPAPTAYDEWNMPLNYEVHNIQQELQHLYSLPQSPQSQQK</sequence>
<reference evidence="3" key="1">
    <citation type="submission" date="2025-08" db="UniProtKB">
        <authorList>
            <consortium name="RefSeq"/>
        </authorList>
    </citation>
    <scope>IDENTIFICATION</scope>
    <source>
        <tissue evidence="3">Muscle</tissue>
    </source>
</reference>
<gene>
    <name evidence="3" type="primary">LOC106464110</name>
</gene>
<keyword evidence="2" id="KW-1185">Reference proteome</keyword>
<feature type="region of interest" description="Disordered" evidence="1">
    <location>
        <begin position="310"/>
        <end position="506"/>
    </location>
</feature>
<evidence type="ECO:0000313" key="2">
    <source>
        <dbReference type="Proteomes" id="UP000694941"/>
    </source>
</evidence>
<proteinExistence type="predicted"/>
<feature type="region of interest" description="Disordered" evidence="1">
    <location>
        <begin position="112"/>
        <end position="141"/>
    </location>
</feature>
<feature type="compositionally biased region" description="Low complexity" evidence="1">
    <location>
        <begin position="521"/>
        <end position="538"/>
    </location>
</feature>
<feature type="compositionally biased region" description="Polar residues" evidence="1">
    <location>
        <begin position="334"/>
        <end position="350"/>
    </location>
</feature>
<evidence type="ECO:0000256" key="1">
    <source>
        <dbReference type="SAM" id="MobiDB-lite"/>
    </source>
</evidence>
<feature type="non-terminal residue" evidence="3">
    <location>
        <position position="729"/>
    </location>
</feature>
<evidence type="ECO:0000313" key="3">
    <source>
        <dbReference type="RefSeq" id="XP_013779675.1"/>
    </source>
</evidence>
<feature type="compositionally biased region" description="Polar residues" evidence="1">
    <location>
        <begin position="471"/>
        <end position="492"/>
    </location>
</feature>
<feature type="region of interest" description="Disordered" evidence="1">
    <location>
        <begin position="519"/>
        <end position="540"/>
    </location>
</feature>
<protein>
    <submittedName>
        <fullName evidence="3">Uncharacterized protein LOC106464110</fullName>
    </submittedName>
</protein>